<name>A0A6J0BPL6_NEOLC</name>
<keyword evidence="3 7" id="KW-0812">Transmembrane</keyword>
<evidence type="ECO:0000256" key="2">
    <source>
        <dbReference type="ARBA" id="ARBA00007035"/>
    </source>
</evidence>
<dbReference type="Pfam" id="PF09813">
    <property type="entry name" value="Coa3_cc"/>
    <property type="match status" value="1"/>
</dbReference>
<evidence type="ECO:0000256" key="1">
    <source>
        <dbReference type="ARBA" id="ARBA00004304"/>
    </source>
</evidence>
<dbReference type="InterPro" id="IPR018628">
    <property type="entry name" value="Coa3_CC"/>
</dbReference>
<comment type="similarity">
    <text evidence="2 7">Belongs to the COA3 family.</text>
</comment>
<evidence type="ECO:0000256" key="7">
    <source>
        <dbReference type="RuleBase" id="RU367056"/>
    </source>
</evidence>
<keyword evidence="7" id="KW-0999">Mitochondrion inner membrane</keyword>
<organism evidence="10">
    <name type="scientific">Neodiprion lecontei</name>
    <name type="common">Redheaded pine sawfly</name>
    <dbReference type="NCBI Taxonomy" id="441921"/>
    <lineage>
        <taxon>Eukaryota</taxon>
        <taxon>Metazoa</taxon>
        <taxon>Ecdysozoa</taxon>
        <taxon>Arthropoda</taxon>
        <taxon>Hexapoda</taxon>
        <taxon>Insecta</taxon>
        <taxon>Pterygota</taxon>
        <taxon>Neoptera</taxon>
        <taxon>Endopterygota</taxon>
        <taxon>Hymenoptera</taxon>
        <taxon>Tenthredinoidea</taxon>
        <taxon>Diprionidae</taxon>
        <taxon>Diprioninae</taxon>
        <taxon>Neodiprion</taxon>
    </lineage>
</organism>
<keyword evidence="9" id="KW-1185">Reference proteome</keyword>
<dbReference type="Proteomes" id="UP000829291">
    <property type="component" value="Chromosome 4"/>
</dbReference>
<feature type="transmembrane region" description="Helical" evidence="7">
    <location>
        <begin position="49"/>
        <end position="69"/>
    </location>
</feature>
<dbReference type="CTD" id="39320"/>
<dbReference type="OrthoDB" id="10018333at2759"/>
<dbReference type="GeneID" id="107221650"/>
<evidence type="ECO:0000313" key="10">
    <source>
        <dbReference type="RefSeq" id="XP_015516207.1"/>
    </source>
</evidence>
<proteinExistence type="inferred from homology"/>
<evidence type="ECO:0000313" key="9">
    <source>
        <dbReference type="Proteomes" id="UP000829291"/>
    </source>
</evidence>
<reference evidence="10" key="1">
    <citation type="submission" date="2025-08" db="UniProtKB">
        <authorList>
            <consortium name="RefSeq"/>
        </authorList>
    </citation>
    <scope>IDENTIFICATION</scope>
    <source>
        <tissue evidence="10">Thorax and Abdomen</tissue>
    </source>
</reference>
<keyword evidence="6 7" id="KW-0472">Membrane</keyword>
<gene>
    <name evidence="10" type="primary">LOC107221650</name>
</gene>
<dbReference type="AlphaFoldDB" id="A0A6J0BPL6"/>
<dbReference type="PANTHER" id="PTHR15642">
    <property type="entry name" value="CYTOCHROME C OXIDASE ASSEMBLY FACTOR 3, MITOCHONDRIAL"/>
    <property type="match status" value="1"/>
</dbReference>
<comment type="subcellular location">
    <subcellularLocation>
        <location evidence="1">Mitochondrion membrane</location>
        <topology evidence="1">Single-pass membrane protein</topology>
    </subcellularLocation>
</comment>
<comment type="function">
    <text evidence="7">Required for assembly of cytochrome c oxidase (complex IV).</text>
</comment>
<dbReference type="FunCoup" id="A0A6J0BPL6">
    <property type="interactions" value="308"/>
</dbReference>
<evidence type="ECO:0000256" key="6">
    <source>
        <dbReference type="ARBA" id="ARBA00023136"/>
    </source>
</evidence>
<dbReference type="InterPro" id="IPR041752">
    <property type="entry name" value="Coa3"/>
</dbReference>
<evidence type="ECO:0000259" key="8">
    <source>
        <dbReference type="Pfam" id="PF09813"/>
    </source>
</evidence>
<dbReference type="RefSeq" id="XP_015516207.1">
    <property type="nucleotide sequence ID" value="XM_015660721.2"/>
</dbReference>
<feature type="domain" description="Cytochrome c oxidase assembly factor 3 mitochondrial coiled-coil" evidence="8">
    <location>
        <begin position="33"/>
        <end position="81"/>
    </location>
</feature>
<dbReference type="PANTHER" id="PTHR15642:SF3">
    <property type="entry name" value="CYTOCHROME C OXIDASE ASSEMBLY FACTOR 3 HOMOLOG, MITOCHONDRIAL"/>
    <property type="match status" value="1"/>
</dbReference>
<protein>
    <recommendedName>
        <fullName evidence="7">Cytochrome c oxidase assembly factor 3</fullName>
    </recommendedName>
</protein>
<dbReference type="InParanoid" id="A0A6J0BPL6"/>
<evidence type="ECO:0000256" key="4">
    <source>
        <dbReference type="ARBA" id="ARBA00022989"/>
    </source>
</evidence>
<dbReference type="GO" id="GO:0033617">
    <property type="term" value="P:mitochondrial respiratory chain complex IV assembly"/>
    <property type="evidence" value="ECO:0007669"/>
    <property type="project" value="UniProtKB-UniRule"/>
</dbReference>
<sequence>MADEQMPKIHEGKNFRKLTLVEQEYMRLIEERNLERVASLKRMQRNNRYTGLALGALVLGIYGYSMYAVRQENFLDDFEEPVKTTE</sequence>
<dbReference type="KEGG" id="nlo:107221650"/>
<comment type="subunit">
    <text evidence="7">Component of 250-400 kDa complexes called cytochrome oxidase assembly intermediates or COA complexes.</text>
</comment>
<evidence type="ECO:0000256" key="5">
    <source>
        <dbReference type="ARBA" id="ARBA00023128"/>
    </source>
</evidence>
<keyword evidence="4 7" id="KW-1133">Transmembrane helix</keyword>
<keyword evidence="5 7" id="KW-0496">Mitochondrion</keyword>
<evidence type="ECO:0000256" key="3">
    <source>
        <dbReference type="ARBA" id="ARBA00022692"/>
    </source>
</evidence>
<accession>A0A6J0BPL6</accession>
<dbReference type="GO" id="GO:0005743">
    <property type="term" value="C:mitochondrial inner membrane"/>
    <property type="evidence" value="ECO:0007669"/>
    <property type="project" value="UniProtKB-UniRule"/>
</dbReference>